<dbReference type="EMBL" id="AKKV01000042">
    <property type="protein sequence ID" value="EIT83906.1"/>
    <property type="molecule type" value="Genomic_DNA"/>
</dbReference>
<evidence type="ECO:0008006" key="3">
    <source>
        <dbReference type="Google" id="ProtNLM"/>
    </source>
</evidence>
<sequence length="131" mass="15443">MAPIVLFDGICTFCNGAVQFLLRHDRKERMQFGALQSEEGQALLQTYGLPQQEFQSLLVIKDHRIYKKSDAALELVQELGVWWQPMRLFRVVPRPVRDAVYDLIARNRYKWFGKNEHCMLPAPNVRHRFLK</sequence>
<dbReference type="InterPro" id="IPR052927">
    <property type="entry name" value="DCC_oxidoreductase"/>
</dbReference>
<dbReference type="PATRIC" id="fig|1196324.3.peg.3626"/>
<protein>
    <recommendedName>
        <fullName evidence="3">Thiol-disulfide oxidoreductase DCC</fullName>
    </recommendedName>
</protein>
<dbReference type="GO" id="GO:0015035">
    <property type="term" value="F:protein-disulfide reductase activity"/>
    <property type="evidence" value="ECO:0007669"/>
    <property type="project" value="InterPro"/>
</dbReference>
<dbReference type="Proteomes" id="UP000004080">
    <property type="component" value="Unassembled WGS sequence"/>
</dbReference>
<gene>
    <name evidence="1" type="ORF">A374_17764</name>
</gene>
<dbReference type="eggNOG" id="COG3011">
    <property type="taxonomic scope" value="Bacteria"/>
</dbReference>
<comment type="caution">
    <text evidence="1">The sequence shown here is derived from an EMBL/GenBank/DDBJ whole genome shotgun (WGS) entry which is preliminary data.</text>
</comment>
<dbReference type="PANTHER" id="PTHR33639">
    <property type="entry name" value="THIOL-DISULFIDE OXIDOREDUCTASE DCC"/>
    <property type="match status" value="1"/>
</dbReference>
<name>I8IWN1_9BACL</name>
<organism evidence="1 2">
    <name type="scientific">Fictibacillus macauensis ZFHKF-1</name>
    <dbReference type="NCBI Taxonomy" id="1196324"/>
    <lineage>
        <taxon>Bacteria</taxon>
        <taxon>Bacillati</taxon>
        <taxon>Bacillota</taxon>
        <taxon>Bacilli</taxon>
        <taxon>Bacillales</taxon>
        <taxon>Fictibacillaceae</taxon>
        <taxon>Fictibacillus</taxon>
    </lineage>
</organism>
<reference evidence="1 2" key="1">
    <citation type="journal article" date="2012" name="J. Bacteriol.">
        <title>Genome of Bacillus macauensis ZFHKF-1, a Long-Chain-Forming Bacterium.</title>
        <authorList>
            <person name="Cai L."/>
            <person name="Zhang T."/>
        </authorList>
    </citation>
    <scope>NUCLEOTIDE SEQUENCE [LARGE SCALE GENOMIC DNA]</scope>
    <source>
        <strain evidence="1 2">ZFHKF-1</strain>
    </source>
</reference>
<dbReference type="OrthoDB" id="9785438at2"/>
<evidence type="ECO:0000313" key="1">
    <source>
        <dbReference type="EMBL" id="EIT83906.1"/>
    </source>
</evidence>
<dbReference type="PANTHER" id="PTHR33639:SF2">
    <property type="entry name" value="DUF393 DOMAIN-CONTAINING PROTEIN"/>
    <property type="match status" value="1"/>
</dbReference>
<accession>I8IWN1</accession>
<dbReference type="RefSeq" id="WP_007203622.1">
    <property type="nucleotide sequence ID" value="NZ_AKKV01000042.1"/>
</dbReference>
<dbReference type="Pfam" id="PF04134">
    <property type="entry name" value="DCC1-like"/>
    <property type="match status" value="1"/>
</dbReference>
<evidence type="ECO:0000313" key="2">
    <source>
        <dbReference type="Proteomes" id="UP000004080"/>
    </source>
</evidence>
<dbReference type="AlphaFoldDB" id="I8IWN1"/>
<proteinExistence type="predicted"/>
<keyword evidence="2" id="KW-1185">Reference proteome</keyword>
<dbReference type="InterPro" id="IPR007263">
    <property type="entry name" value="DCC1-like"/>
</dbReference>